<keyword evidence="7 8" id="KW-0472">Membrane</keyword>
<proteinExistence type="evidence at transcript level"/>
<dbReference type="InterPro" id="IPR027417">
    <property type="entry name" value="P-loop_NTPase"/>
</dbReference>
<dbReference type="GO" id="GO:0140359">
    <property type="term" value="F:ABC-type transporter activity"/>
    <property type="evidence" value="ECO:0007669"/>
    <property type="project" value="InterPro"/>
</dbReference>
<name>U5JE76_CHRPP</name>
<feature type="domain" description="ABC transmembrane type-1" evidence="10">
    <location>
        <begin position="778"/>
        <end position="1040"/>
    </location>
</feature>
<dbReference type="InterPro" id="IPR050173">
    <property type="entry name" value="ABC_transporter_C-like"/>
</dbReference>
<dbReference type="InterPro" id="IPR036640">
    <property type="entry name" value="ABC1_TM_sf"/>
</dbReference>
<dbReference type="PANTHER" id="PTHR24223:SF415">
    <property type="entry name" value="FI20190P1"/>
    <property type="match status" value="1"/>
</dbReference>
<dbReference type="CDD" id="cd03244">
    <property type="entry name" value="ABCC_MRP_domain2"/>
    <property type="match status" value="1"/>
</dbReference>
<keyword evidence="3 8" id="KW-0812">Transmembrane</keyword>
<reference evidence="11" key="1">
    <citation type="journal article" date="2013" name="Elife">
        <title>ABC transporter functions as a pacemaker for sequestration of plant glucosides in leaf beetles.</title>
        <authorList>
            <person name="Strauss A.S."/>
            <person name="Peters S."/>
            <person name="Boland W."/>
            <person name="Burse A."/>
        </authorList>
    </citation>
    <scope>NUCLEOTIDE SEQUENCE</scope>
</reference>
<dbReference type="FunFam" id="1.20.1560.10:FF:000026">
    <property type="entry name" value="Multidrug resistance-associated protein lethal(2)03659"/>
    <property type="match status" value="1"/>
</dbReference>
<protein>
    <submittedName>
        <fullName evidence="11">Multidrug resistance-associated protein</fullName>
    </submittedName>
</protein>
<dbReference type="FunFam" id="3.40.50.300:FF:000163">
    <property type="entry name" value="Multidrug resistance-associated protein member 4"/>
    <property type="match status" value="1"/>
</dbReference>
<feature type="transmembrane region" description="Helical" evidence="8">
    <location>
        <begin position="134"/>
        <end position="154"/>
    </location>
</feature>
<evidence type="ECO:0000259" key="10">
    <source>
        <dbReference type="PROSITE" id="PS50929"/>
    </source>
</evidence>
<dbReference type="InterPro" id="IPR044746">
    <property type="entry name" value="ABCC_6TM_D1"/>
</dbReference>
<feature type="transmembrane region" description="Helical" evidence="8">
    <location>
        <begin position="92"/>
        <end position="114"/>
    </location>
</feature>
<feature type="transmembrane region" description="Helical" evidence="8">
    <location>
        <begin position="971"/>
        <end position="1001"/>
    </location>
</feature>
<dbReference type="SUPFAM" id="SSF90123">
    <property type="entry name" value="ABC transporter transmembrane region"/>
    <property type="match status" value="2"/>
</dbReference>
<dbReference type="GO" id="GO:0016887">
    <property type="term" value="F:ATP hydrolysis activity"/>
    <property type="evidence" value="ECO:0007669"/>
    <property type="project" value="InterPro"/>
</dbReference>
<dbReference type="CDD" id="cd03250">
    <property type="entry name" value="ABCC_MRP_domain1"/>
    <property type="match status" value="1"/>
</dbReference>
<feature type="transmembrane region" description="Helical" evidence="8">
    <location>
        <begin position="798"/>
        <end position="818"/>
    </location>
</feature>
<dbReference type="Gene3D" id="3.40.50.300">
    <property type="entry name" value="P-loop containing nucleotide triphosphate hydrolases"/>
    <property type="match status" value="2"/>
</dbReference>
<dbReference type="Pfam" id="PF00005">
    <property type="entry name" value="ABC_tran"/>
    <property type="match status" value="2"/>
</dbReference>
<evidence type="ECO:0000259" key="9">
    <source>
        <dbReference type="PROSITE" id="PS50893"/>
    </source>
</evidence>
<evidence type="ECO:0000256" key="7">
    <source>
        <dbReference type="ARBA" id="ARBA00023136"/>
    </source>
</evidence>
<keyword evidence="5" id="KW-0067">ATP-binding</keyword>
<evidence type="ECO:0000256" key="4">
    <source>
        <dbReference type="ARBA" id="ARBA00022741"/>
    </source>
</evidence>
<evidence type="ECO:0000256" key="8">
    <source>
        <dbReference type="SAM" id="Phobius"/>
    </source>
</evidence>
<accession>U5JE76</accession>
<dbReference type="InterPro" id="IPR003439">
    <property type="entry name" value="ABC_transporter-like_ATP-bd"/>
</dbReference>
<dbReference type="FunFam" id="1.20.1560.10:FF:000014">
    <property type="entry name" value="Multidrug resistance-associated protein member 4"/>
    <property type="match status" value="1"/>
</dbReference>
<keyword evidence="6 8" id="KW-1133">Transmembrane helix</keyword>
<evidence type="ECO:0000256" key="5">
    <source>
        <dbReference type="ARBA" id="ARBA00022840"/>
    </source>
</evidence>
<dbReference type="EMBL" id="KC112554">
    <property type="protein sequence ID" value="AGN29368.1"/>
    <property type="molecule type" value="mRNA"/>
</dbReference>
<evidence type="ECO:0000256" key="3">
    <source>
        <dbReference type="ARBA" id="ARBA00022692"/>
    </source>
</evidence>
<organism evidence="11">
    <name type="scientific">Chrysomela populi</name>
    <name type="common">Poplar leaf beetle</name>
    <name type="synonym">Melasoma populi</name>
    <dbReference type="NCBI Taxonomy" id="154003"/>
    <lineage>
        <taxon>Eukaryota</taxon>
        <taxon>Metazoa</taxon>
        <taxon>Ecdysozoa</taxon>
        <taxon>Arthropoda</taxon>
        <taxon>Hexapoda</taxon>
        <taxon>Insecta</taxon>
        <taxon>Pterygota</taxon>
        <taxon>Neoptera</taxon>
        <taxon>Endopterygota</taxon>
        <taxon>Coleoptera</taxon>
        <taxon>Polyphaga</taxon>
        <taxon>Cucujiformia</taxon>
        <taxon>Chrysomeloidea</taxon>
        <taxon>Chrysomelidae</taxon>
        <taxon>Chrysomelinae</taxon>
        <taxon>Chrysomelini</taxon>
        <taxon>Chrysomela</taxon>
    </lineage>
</organism>
<feature type="transmembrane region" description="Helical" evidence="8">
    <location>
        <begin position="321"/>
        <end position="345"/>
    </location>
</feature>
<dbReference type="PROSITE" id="PS50893">
    <property type="entry name" value="ABC_TRANSPORTER_2"/>
    <property type="match status" value="2"/>
</dbReference>
<feature type="transmembrane region" description="Helical" evidence="8">
    <location>
        <begin position="357"/>
        <end position="380"/>
    </location>
</feature>
<evidence type="ECO:0000256" key="6">
    <source>
        <dbReference type="ARBA" id="ARBA00022989"/>
    </source>
</evidence>
<dbReference type="GO" id="GO:0016020">
    <property type="term" value="C:membrane"/>
    <property type="evidence" value="ECO:0007669"/>
    <property type="project" value="UniProtKB-SubCell"/>
</dbReference>
<dbReference type="InterPro" id="IPR011527">
    <property type="entry name" value="ABC1_TM_dom"/>
</dbReference>
<keyword evidence="4" id="KW-0547">Nucleotide-binding</keyword>
<dbReference type="GO" id="GO:0005524">
    <property type="term" value="F:ATP binding"/>
    <property type="evidence" value="ECO:0007669"/>
    <property type="project" value="UniProtKB-KW"/>
</dbReference>
<feature type="transmembrane region" description="Helical" evidence="8">
    <location>
        <begin position="209"/>
        <end position="229"/>
    </location>
</feature>
<comment type="subcellular location">
    <subcellularLocation>
        <location evidence="1">Membrane</location>
        <topology evidence="1">Multi-pass membrane protein</topology>
    </subcellularLocation>
</comment>
<dbReference type="PROSITE" id="PS50929">
    <property type="entry name" value="ABC_TM1F"/>
    <property type="match status" value="2"/>
</dbReference>
<feature type="transmembrane region" description="Helical" evidence="8">
    <location>
        <begin position="700"/>
        <end position="723"/>
    </location>
</feature>
<feature type="transmembrane region" description="Helical" evidence="8">
    <location>
        <begin position="879"/>
        <end position="911"/>
    </location>
</feature>
<sequence length="1331" mass="150058">MDNGYQLKYDNPRDKANFISKLFFGWMIGLVRKATRTGLEVGDLYKTREADKSKKLADLLEKNWTKELKRAKLKGTKPSLSRALLKTFTMEYMGWGLLFFIQFVVLRSILPLILSYLISLFQESDMDDMVDRTNAMYICSGILITITAISIFFLHHTNKGLTVVGMKARIAVSSLIYRKITRLNQTSLGETAAGQVVNILSNDVNRFDLVVLSLHCLWTLPIQVALLFYLLWRQVQISCLAGILSMMIICIPGQGYVGKLTGVLRFRVAKKTDTRVKLMNEVISGIQVIKMYAWEKSFEKLIKLMRADEIKDLTSTSYLRGLLLSCVVFIERLTMFLTVTCYVLLGNVITADKVFSMAQFFNILQYGIAILYPMAVSYGAETLISIKRLQDFLLLEERKTPSIETAEDNGIQLSDVSASWTADTRTLRDITLNLPPGTLCAVVGPVGAGKSSLLQLLLGELPLSSGTMSLAGTISYSSQEPWLFQSSVRKNVLFGEPYQSSWYKQVVKVCALEKDFDQFPQRDQTIVGERGVSLSGGQRARINLARAIYRKTDVYLMDDPLSAVDTHVGRHLFDECIYRHLRGKTRILATHQLQYLKNADVIVVMNEGRIEAQGSFEELSDSELDFTKLLVSADETKGESKKLSLVEEPKIDYIKRLSVRSIMSTQSEFIEMMEYGDTEELGVDGNAHPFKDYCKAPRNVCLLVVVIISLILAQAVCSGADYWSSFWTRQEEIRHSTRARPVSDSSEVIQLVPLGNQTISLDGNKYTNENRDFSFDTFFDQVFLDNRIYKLLKTNYSMGVYGFLIIAAIVFTIGRSVLFCKLTMQASTNLHSDMFHTLLKAPMRFFDTNPSGRVLNRFSKDMGAVDEILPRTLLESIQIMLVMCGILVNIAVANPYMLVAMVVMGVCFYFLSKWYVTTASNVKHLEGFTKSPVFSHVNSTLNGITTIRAFRAEEVLCEEFDDQQDVHTSSWYLTLSCIASFGLWMDIVCLLFLACVTFSFVLMHSTSSVNGSLVGLAISQCLILTGMLQHGMRQTSEVINQLTSVERIRQYTKIDTEGPFETPIEKKPLKGWPNRGRLEFRNLVLRYVAEDDPVLRNLTFTVLPGEKVGIVGRTGAGKSSLISALFRLAPTSGSILIDGVDSKVLGLTDLRMKISIIPQEPVLFSATMRYNLDPFDEFDDRSLWDALEQVELKDAVESLDIMVTEGGNNFSLGQRQLICLARAILRNNNILVLDEATANVDQRTDSFIQKTIRRNFEDCTVLTIAHRLNTIMDSDKVLVMHFGEMVEYDHPHILLQLPEGHFHKMVLETGPAIYAQLKDVAEKAYHKNSRL</sequence>
<dbReference type="Gene3D" id="1.20.1560.10">
    <property type="entry name" value="ABC transporter type 1, transmembrane domain"/>
    <property type="match status" value="2"/>
</dbReference>
<feature type="transmembrane region" description="Helical" evidence="8">
    <location>
        <begin position="235"/>
        <end position="257"/>
    </location>
</feature>
<evidence type="ECO:0000256" key="2">
    <source>
        <dbReference type="ARBA" id="ARBA00022448"/>
    </source>
</evidence>
<feature type="domain" description="ABC transmembrane type-1" evidence="10">
    <location>
        <begin position="95"/>
        <end position="380"/>
    </location>
</feature>
<dbReference type="Pfam" id="PF00664">
    <property type="entry name" value="ABC_membrane"/>
    <property type="match status" value="2"/>
</dbReference>
<dbReference type="PANTHER" id="PTHR24223">
    <property type="entry name" value="ATP-BINDING CASSETTE SUB-FAMILY C"/>
    <property type="match status" value="1"/>
</dbReference>
<evidence type="ECO:0000256" key="1">
    <source>
        <dbReference type="ARBA" id="ARBA00004141"/>
    </source>
</evidence>
<dbReference type="FunFam" id="3.40.50.300:FF:000482">
    <property type="entry name" value="Multidrug resistance-associated protein member 4"/>
    <property type="match status" value="1"/>
</dbReference>
<dbReference type="InterPro" id="IPR003593">
    <property type="entry name" value="AAA+_ATPase"/>
</dbReference>
<keyword evidence="2" id="KW-0813">Transport</keyword>
<feature type="domain" description="ABC transporter" evidence="9">
    <location>
        <begin position="1078"/>
        <end position="1307"/>
    </location>
</feature>
<dbReference type="CDD" id="cd18579">
    <property type="entry name" value="ABC_6TM_ABCC_D1"/>
    <property type="match status" value="1"/>
</dbReference>
<dbReference type="PROSITE" id="PS00211">
    <property type="entry name" value="ABC_TRANSPORTER_1"/>
    <property type="match status" value="2"/>
</dbReference>
<feature type="domain" description="ABC transporter" evidence="9">
    <location>
        <begin position="411"/>
        <end position="632"/>
    </location>
</feature>
<dbReference type="InterPro" id="IPR017871">
    <property type="entry name" value="ABC_transporter-like_CS"/>
</dbReference>
<evidence type="ECO:0000313" key="11">
    <source>
        <dbReference type="EMBL" id="AGN29368.1"/>
    </source>
</evidence>
<dbReference type="SMR" id="U5JE76"/>
<feature type="transmembrane region" description="Helical" evidence="8">
    <location>
        <begin position="1013"/>
        <end position="1032"/>
    </location>
</feature>
<dbReference type="SUPFAM" id="SSF52540">
    <property type="entry name" value="P-loop containing nucleoside triphosphate hydrolases"/>
    <property type="match status" value="2"/>
</dbReference>
<dbReference type="SMART" id="SM00382">
    <property type="entry name" value="AAA"/>
    <property type="match status" value="2"/>
</dbReference>